<dbReference type="RefSeq" id="WP_377197639.1">
    <property type="nucleotide sequence ID" value="NZ_JBHUHF010000001.1"/>
</dbReference>
<proteinExistence type="predicted"/>
<gene>
    <name evidence="2" type="ORF">ACFSL2_09600</name>
</gene>
<organism evidence="2 3">
    <name type="scientific">Promicromonospora aerolata</name>
    <dbReference type="NCBI Taxonomy" id="195749"/>
    <lineage>
        <taxon>Bacteria</taxon>
        <taxon>Bacillati</taxon>
        <taxon>Actinomycetota</taxon>
        <taxon>Actinomycetes</taxon>
        <taxon>Micrococcales</taxon>
        <taxon>Promicromonosporaceae</taxon>
        <taxon>Promicromonospora</taxon>
    </lineage>
</organism>
<protein>
    <submittedName>
        <fullName evidence="2">Uncharacterized protein</fullName>
    </submittedName>
</protein>
<evidence type="ECO:0000256" key="1">
    <source>
        <dbReference type="SAM" id="MobiDB-lite"/>
    </source>
</evidence>
<accession>A0ABW4V7I7</accession>
<comment type="caution">
    <text evidence="2">The sequence shown here is derived from an EMBL/GenBank/DDBJ whole genome shotgun (WGS) entry which is preliminary data.</text>
</comment>
<keyword evidence="3" id="KW-1185">Reference proteome</keyword>
<dbReference type="Proteomes" id="UP001597338">
    <property type="component" value="Unassembled WGS sequence"/>
</dbReference>
<reference evidence="3" key="1">
    <citation type="journal article" date="2019" name="Int. J. Syst. Evol. Microbiol.">
        <title>The Global Catalogue of Microorganisms (GCM) 10K type strain sequencing project: providing services to taxonomists for standard genome sequencing and annotation.</title>
        <authorList>
            <consortium name="The Broad Institute Genomics Platform"/>
            <consortium name="The Broad Institute Genome Sequencing Center for Infectious Disease"/>
            <person name="Wu L."/>
            <person name="Ma J."/>
        </authorList>
    </citation>
    <scope>NUCLEOTIDE SEQUENCE [LARGE SCALE GENOMIC DNA]</scope>
    <source>
        <strain evidence="3">CCM 7043</strain>
    </source>
</reference>
<name>A0ABW4V7I7_9MICO</name>
<sequence>MTVLAVPPRPATGGSVVAEFPAGVPSHRHTGVRYARVADPAIGCVLLDFEITFSLVSPETRVFTQAIQENVHEEFANGRSSVVGTIERLSALLGVPVKDVLAGAKIRKRTFQYWKRNPGTRPRLESQGEVWALAQGIEVLQEHLGEGLAHWMAQSPRRDMLRQGRYDELVQLATTPQGLDEELARRERARYVGDGDAAEVFLSPPSHPTVRTPPTRARVAKRAQVRGSEGM</sequence>
<evidence type="ECO:0000313" key="2">
    <source>
        <dbReference type="EMBL" id="MFD2025764.1"/>
    </source>
</evidence>
<feature type="region of interest" description="Disordered" evidence="1">
    <location>
        <begin position="204"/>
        <end position="231"/>
    </location>
</feature>
<dbReference type="EMBL" id="JBHUHF010000001">
    <property type="protein sequence ID" value="MFD2025764.1"/>
    <property type="molecule type" value="Genomic_DNA"/>
</dbReference>
<evidence type="ECO:0000313" key="3">
    <source>
        <dbReference type="Proteomes" id="UP001597338"/>
    </source>
</evidence>